<evidence type="ECO:0000256" key="1">
    <source>
        <dbReference type="RuleBase" id="RU000487"/>
    </source>
</evidence>
<protein>
    <recommendedName>
        <fullName evidence="4">Actin</fullName>
    </recommendedName>
</protein>
<name>A0ABR2HBD8_9EUKA</name>
<organism evidence="2 3">
    <name type="scientific">Tritrichomonas musculus</name>
    <dbReference type="NCBI Taxonomy" id="1915356"/>
    <lineage>
        <taxon>Eukaryota</taxon>
        <taxon>Metamonada</taxon>
        <taxon>Parabasalia</taxon>
        <taxon>Tritrichomonadida</taxon>
        <taxon>Tritrichomonadidae</taxon>
        <taxon>Tritrichomonas</taxon>
    </lineage>
</organism>
<dbReference type="Gene3D" id="3.90.640.10">
    <property type="entry name" value="Actin, Chain A, domain 4"/>
    <property type="match status" value="1"/>
</dbReference>
<keyword evidence="3" id="KW-1185">Reference proteome</keyword>
<accession>A0ABR2HBD8</accession>
<dbReference type="Proteomes" id="UP001470230">
    <property type="component" value="Unassembled WGS sequence"/>
</dbReference>
<gene>
    <name evidence="2" type="ORF">M9Y10_024841</name>
</gene>
<evidence type="ECO:0000313" key="3">
    <source>
        <dbReference type="Proteomes" id="UP001470230"/>
    </source>
</evidence>
<dbReference type="PANTHER" id="PTHR11937">
    <property type="entry name" value="ACTIN"/>
    <property type="match status" value="1"/>
</dbReference>
<comment type="caution">
    <text evidence="2">The sequence shown here is derived from an EMBL/GenBank/DDBJ whole genome shotgun (WGS) entry which is preliminary data.</text>
</comment>
<reference evidence="2 3" key="1">
    <citation type="submission" date="2024-04" db="EMBL/GenBank/DDBJ databases">
        <title>Tritrichomonas musculus Genome.</title>
        <authorList>
            <person name="Alves-Ferreira E."/>
            <person name="Grigg M."/>
            <person name="Lorenzi H."/>
            <person name="Galac M."/>
        </authorList>
    </citation>
    <scope>NUCLEOTIDE SEQUENCE [LARGE SCALE GENOMIC DNA]</scope>
    <source>
        <strain evidence="2 3">EAF2021</strain>
    </source>
</reference>
<dbReference type="Pfam" id="PF00022">
    <property type="entry name" value="Actin"/>
    <property type="match status" value="1"/>
</dbReference>
<proteinExistence type="inferred from homology"/>
<comment type="similarity">
    <text evidence="1">Belongs to the actin family.</text>
</comment>
<dbReference type="EMBL" id="JAPFFF010000034">
    <property type="protein sequence ID" value="KAK8843771.1"/>
    <property type="molecule type" value="Genomic_DNA"/>
</dbReference>
<dbReference type="PRINTS" id="PR00190">
    <property type="entry name" value="ACTIN"/>
</dbReference>
<evidence type="ECO:0000313" key="2">
    <source>
        <dbReference type="EMBL" id="KAK8843771.1"/>
    </source>
</evidence>
<sequence>MSLPSDTRPVVIDNGSQTCKAGFAGDQNPTVIVNSFNGIDPQTNDVYISNDAYSKADILNLKYPINHRIITNWEDMEKIWNYIFTNQLHIESSSHPILLTDDTLNTKENREQMIQIMFEKFNVPLFYVAKQSVLSLYSAGRLNGVVLDSGDSASLATPIYGGYYITNTAVPMNIGGSDVTSTLQKFLNERGYHFTSFSQREIVRDIKEKHCYLSSDFEQELQKEESFFNYSLPDGNAIKIGREIFQSSEILFKPQMNGFDCKGIDQILFESIEKCDPKIHKELYSSIVISGGTTKLNQFHERIEKEMIKHASAGVEVNVVEPHRRQYASWIGGSIFASLPTFKDMMVSSQEYNESGSNIVRKCP</sequence>
<evidence type="ECO:0008006" key="4">
    <source>
        <dbReference type="Google" id="ProtNLM"/>
    </source>
</evidence>
<dbReference type="InterPro" id="IPR043129">
    <property type="entry name" value="ATPase_NBD"/>
</dbReference>
<dbReference type="SUPFAM" id="SSF53067">
    <property type="entry name" value="Actin-like ATPase domain"/>
    <property type="match status" value="2"/>
</dbReference>
<dbReference type="SMART" id="SM00268">
    <property type="entry name" value="ACTIN"/>
    <property type="match status" value="1"/>
</dbReference>
<dbReference type="Gene3D" id="3.30.420.40">
    <property type="match status" value="2"/>
</dbReference>
<dbReference type="InterPro" id="IPR004000">
    <property type="entry name" value="Actin"/>
</dbReference>